<proteinExistence type="inferred from homology"/>
<evidence type="ECO:0000313" key="4">
    <source>
        <dbReference type="Proteomes" id="UP001320420"/>
    </source>
</evidence>
<keyword evidence="4" id="KW-1185">Reference proteome</keyword>
<evidence type="ECO:0000313" key="3">
    <source>
        <dbReference type="EMBL" id="KAK7739833.1"/>
    </source>
</evidence>
<comment type="similarity">
    <text evidence="1">Belongs to the methyltransferase superfamily. LaeA methyltransferase family.</text>
</comment>
<dbReference type="PANTHER" id="PTHR43591">
    <property type="entry name" value="METHYLTRANSFERASE"/>
    <property type="match status" value="1"/>
</dbReference>
<gene>
    <name evidence="3" type="ORF">SLS62_011183</name>
</gene>
<reference evidence="3 4" key="1">
    <citation type="submission" date="2024-02" db="EMBL/GenBank/DDBJ databases">
        <title>De novo assembly and annotation of 12 fungi associated with fruit tree decline syndrome in Ontario, Canada.</title>
        <authorList>
            <person name="Sulman M."/>
            <person name="Ellouze W."/>
            <person name="Ilyukhin E."/>
        </authorList>
    </citation>
    <scope>NUCLEOTIDE SEQUENCE [LARGE SCALE GENOMIC DNA]</scope>
    <source>
        <strain evidence="3 4">M11/M66-122</strain>
    </source>
</reference>
<comment type="caution">
    <text evidence="3">The sequence shown here is derived from an EMBL/GenBank/DDBJ whole genome shotgun (WGS) entry which is preliminary data.</text>
</comment>
<dbReference type="GO" id="GO:0008168">
    <property type="term" value="F:methyltransferase activity"/>
    <property type="evidence" value="ECO:0007669"/>
    <property type="project" value="TreeGrafter"/>
</dbReference>
<protein>
    <submittedName>
        <fullName evidence="3">Uncharacterized protein</fullName>
    </submittedName>
</protein>
<dbReference type="AlphaFoldDB" id="A0AAN9U7T2"/>
<feature type="compositionally biased region" description="Acidic residues" evidence="2">
    <location>
        <begin position="79"/>
        <end position="88"/>
    </location>
</feature>
<name>A0AAN9U7T2_9PEZI</name>
<dbReference type="PANTHER" id="PTHR43591:SF10">
    <property type="entry name" value="ABC TRANSMEMBRANE TYPE-1 DOMAIN-CONTAINING PROTEIN-RELATED"/>
    <property type="match status" value="1"/>
</dbReference>
<accession>A0AAN9U7T2</accession>
<dbReference type="CDD" id="cd02440">
    <property type="entry name" value="AdoMet_MTases"/>
    <property type="match status" value="1"/>
</dbReference>
<dbReference type="Gene3D" id="3.40.50.150">
    <property type="entry name" value="Vaccinia Virus protein VP39"/>
    <property type="match status" value="1"/>
</dbReference>
<dbReference type="Pfam" id="PF13489">
    <property type="entry name" value="Methyltransf_23"/>
    <property type="match status" value="1"/>
</dbReference>
<evidence type="ECO:0000256" key="1">
    <source>
        <dbReference type="ARBA" id="ARBA00038158"/>
    </source>
</evidence>
<feature type="compositionally biased region" description="Low complexity" evidence="2">
    <location>
        <begin position="99"/>
        <end position="109"/>
    </location>
</feature>
<organism evidence="3 4">
    <name type="scientific">Diatrype stigma</name>
    <dbReference type="NCBI Taxonomy" id="117547"/>
    <lineage>
        <taxon>Eukaryota</taxon>
        <taxon>Fungi</taxon>
        <taxon>Dikarya</taxon>
        <taxon>Ascomycota</taxon>
        <taxon>Pezizomycotina</taxon>
        <taxon>Sordariomycetes</taxon>
        <taxon>Xylariomycetidae</taxon>
        <taxon>Xylariales</taxon>
        <taxon>Diatrypaceae</taxon>
        <taxon>Diatrype</taxon>
    </lineage>
</organism>
<evidence type="ECO:0000256" key="2">
    <source>
        <dbReference type="SAM" id="MobiDB-lite"/>
    </source>
</evidence>
<dbReference type="EMBL" id="JAKJXP020000175">
    <property type="protein sequence ID" value="KAK7739833.1"/>
    <property type="molecule type" value="Genomic_DNA"/>
</dbReference>
<feature type="region of interest" description="Disordered" evidence="2">
    <location>
        <begin position="79"/>
        <end position="109"/>
    </location>
</feature>
<dbReference type="Proteomes" id="UP001320420">
    <property type="component" value="Unassembled WGS sequence"/>
</dbReference>
<dbReference type="SUPFAM" id="SSF53335">
    <property type="entry name" value="S-adenosyl-L-methionine-dependent methyltransferases"/>
    <property type="match status" value="1"/>
</dbReference>
<sequence length="436" mass="48192">MVLFDWVSAAARCTGITPSELSNLEHADGHDVAGGSLTYEQISSPELQAAYGTVASAATEQANMGVVIADVALIGYEDGNGDDDDDASMTDAGYESDASTTGSTSITPSIWDHSFENGRRYHKFHEGAYHFPNDDAEQEREDMKHSMVKMLCNDQLHFAPIGPSPQAILDIGTGTGSWAMEMGERYPSASVLGVDLSPIQPDWVPPNVRFMVDDVESPWLHPRDHFDYIHFRHTVMAIKDWDILLRRCYEHTKPGGWVELQEIHHFPMSNNGNGNGSHAGGGMMPPDHPVAQYWRRIDEGLARLGVVGFGQRASEPWSESGSGSESTALELLRGAGFVEATGRRVFHIPIGPWPRNKVLKGVGVYWRTILVDGLQATALRPLMRGLRWERARVEAFLVAVRRAYLDLDLDDNEGSQMYMPLVCVYGQKPLNGRLLS</sequence>
<dbReference type="InterPro" id="IPR029063">
    <property type="entry name" value="SAM-dependent_MTases_sf"/>
</dbReference>